<organism evidence="2 3">
    <name type="scientific">Candidatus Collierbacteria bacterium RIFOXYB1_FULL_49_13</name>
    <dbReference type="NCBI Taxonomy" id="1817728"/>
    <lineage>
        <taxon>Bacteria</taxon>
        <taxon>Candidatus Collieribacteriota</taxon>
    </lineage>
</organism>
<evidence type="ECO:0000256" key="1">
    <source>
        <dbReference type="SAM" id="Phobius"/>
    </source>
</evidence>
<feature type="transmembrane region" description="Helical" evidence="1">
    <location>
        <begin position="37"/>
        <end position="55"/>
    </location>
</feature>
<dbReference type="EMBL" id="MFAM01000052">
    <property type="protein sequence ID" value="OGD78301.1"/>
    <property type="molecule type" value="Genomic_DNA"/>
</dbReference>
<accession>A0A1F5FFD8</accession>
<keyword evidence="1" id="KW-0812">Transmembrane</keyword>
<feature type="transmembrane region" description="Helical" evidence="1">
    <location>
        <begin position="61"/>
        <end position="80"/>
    </location>
</feature>
<protein>
    <submittedName>
        <fullName evidence="2">Uncharacterized protein</fullName>
    </submittedName>
</protein>
<reference evidence="2 3" key="1">
    <citation type="journal article" date="2016" name="Nat. Commun.">
        <title>Thousands of microbial genomes shed light on interconnected biogeochemical processes in an aquifer system.</title>
        <authorList>
            <person name="Anantharaman K."/>
            <person name="Brown C.T."/>
            <person name="Hug L.A."/>
            <person name="Sharon I."/>
            <person name="Castelle C.J."/>
            <person name="Probst A.J."/>
            <person name="Thomas B.C."/>
            <person name="Singh A."/>
            <person name="Wilkins M.J."/>
            <person name="Karaoz U."/>
            <person name="Brodie E.L."/>
            <person name="Williams K.H."/>
            <person name="Hubbard S.S."/>
            <person name="Banfield J.F."/>
        </authorList>
    </citation>
    <scope>NUCLEOTIDE SEQUENCE [LARGE SCALE GENOMIC DNA]</scope>
</reference>
<keyword evidence="1" id="KW-0472">Membrane</keyword>
<dbReference type="Proteomes" id="UP000176682">
    <property type="component" value="Unassembled WGS sequence"/>
</dbReference>
<dbReference type="AlphaFoldDB" id="A0A1F5FFD8"/>
<proteinExistence type="predicted"/>
<evidence type="ECO:0000313" key="3">
    <source>
        <dbReference type="Proteomes" id="UP000176682"/>
    </source>
</evidence>
<name>A0A1F5FFD8_9BACT</name>
<keyword evidence="1" id="KW-1133">Transmembrane helix</keyword>
<gene>
    <name evidence="2" type="ORF">A2368_00245</name>
</gene>
<sequence>MLQLVTGVFVTSYALLVAVCIGSFLTSRRSIINSATFWAFWGINSLVLAVCFFSMKSVATLPAGITFLLAAFTQISNASYELNLRQRRHESEFIEAAWKPVPIERILAAKEQVPAQTKES</sequence>
<comment type="caution">
    <text evidence="2">The sequence shown here is derived from an EMBL/GenBank/DDBJ whole genome shotgun (WGS) entry which is preliminary data.</text>
</comment>
<feature type="transmembrane region" description="Helical" evidence="1">
    <location>
        <begin position="6"/>
        <end position="25"/>
    </location>
</feature>
<evidence type="ECO:0000313" key="2">
    <source>
        <dbReference type="EMBL" id="OGD78301.1"/>
    </source>
</evidence>